<organism evidence="6 7">
    <name type="scientific">Lolium multiflorum</name>
    <name type="common">Italian ryegrass</name>
    <name type="synonym">Lolium perenne subsp. multiflorum</name>
    <dbReference type="NCBI Taxonomy" id="4521"/>
    <lineage>
        <taxon>Eukaryota</taxon>
        <taxon>Viridiplantae</taxon>
        <taxon>Streptophyta</taxon>
        <taxon>Embryophyta</taxon>
        <taxon>Tracheophyta</taxon>
        <taxon>Spermatophyta</taxon>
        <taxon>Magnoliopsida</taxon>
        <taxon>Liliopsida</taxon>
        <taxon>Poales</taxon>
        <taxon>Poaceae</taxon>
        <taxon>BOP clade</taxon>
        <taxon>Pooideae</taxon>
        <taxon>Poodae</taxon>
        <taxon>Poeae</taxon>
        <taxon>Poeae Chloroplast Group 2 (Poeae type)</taxon>
        <taxon>Loliodinae</taxon>
        <taxon>Loliinae</taxon>
        <taxon>Lolium</taxon>
    </lineage>
</organism>
<accession>A0AAD8VW92</accession>
<evidence type="ECO:0000256" key="4">
    <source>
        <dbReference type="ARBA" id="ARBA00022512"/>
    </source>
</evidence>
<keyword evidence="5" id="KW-0378">Hydrolase</keyword>
<evidence type="ECO:0000313" key="6">
    <source>
        <dbReference type="EMBL" id="KAK1619113.1"/>
    </source>
</evidence>
<dbReference type="GO" id="GO:0052793">
    <property type="term" value="F:pectin acetylesterase activity"/>
    <property type="evidence" value="ECO:0007669"/>
    <property type="project" value="TreeGrafter"/>
</dbReference>
<dbReference type="PANTHER" id="PTHR21562">
    <property type="entry name" value="NOTUM-RELATED"/>
    <property type="match status" value="1"/>
</dbReference>
<evidence type="ECO:0000256" key="1">
    <source>
        <dbReference type="ARBA" id="ARBA00003534"/>
    </source>
</evidence>
<dbReference type="GO" id="GO:0071555">
    <property type="term" value="P:cell wall organization"/>
    <property type="evidence" value="ECO:0007669"/>
    <property type="project" value="UniProtKB-KW"/>
</dbReference>
<gene>
    <name evidence="6" type="ORF">QYE76_024630</name>
</gene>
<comment type="caution">
    <text evidence="6">The sequence shown here is derived from an EMBL/GenBank/DDBJ whole genome shotgun (WGS) entry which is preliminary data.</text>
</comment>
<dbReference type="PANTHER" id="PTHR21562:SF93">
    <property type="entry name" value="PECTIN ACETYLESTERASE 8"/>
    <property type="match status" value="1"/>
</dbReference>
<comment type="similarity">
    <text evidence="3 5">Belongs to the pectinacetylesterase family.</text>
</comment>
<proteinExistence type="inferred from homology"/>
<comment type="subcellular location">
    <subcellularLocation>
        <location evidence="2 5">Secreted</location>
        <location evidence="2 5">Cell wall</location>
    </subcellularLocation>
</comment>
<keyword evidence="7" id="KW-1185">Reference proteome</keyword>
<sequence>MKMERGDKQLRLRWCSAIALALLAFGEADGFLVDITYVESAVAKGAVCLDGSPPAYHLAPGFGSGVNSWLVHFQGGAWCNNVTTCLQRSLISFGSSKKMSKQFDFTGILSNTPDYNPDFYNWNKVQVRYCDGSSYTGDKEEVDPSTNLHYRGARVWQAIIEDLLAKGMNRAANALISGCSAGGLTSILHCDKFHQLLPVGANVKCLSDAGFFLNVEDIAGEDHAAAFFNDVAITHGSAMNLPSSCTSKMPAGMCFFPQNEVKHIKTPLFILNAAYDSWQVAHNLVPGDSDPHWKSCKNDIRQCSAKQLMTLQGRIQRPLPGSTGGTREFFHQRAVYKLMLRALPDRDTGEVVRTRISGAWGQKNSKCSWRLVLRPQSVPDGGLPLPLRFNVPYFLMMLRWSAHAEMMQHPFEKIIINTHTRTHTHTHTHTHGQSSGFQYLFRILRNSLSWL</sequence>
<dbReference type="Proteomes" id="UP001231189">
    <property type="component" value="Unassembled WGS sequence"/>
</dbReference>
<keyword evidence="5" id="KW-0961">Cell wall biogenesis/degradation</keyword>
<protein>
    <recommendedName>
        <fullName evidence="5">Pectin acetylesterase</fullName>
        <ecNumber evidence="5">3.1.1.-</ecNumber>
    </recommendedName>
</protein>
<dbReference type="EC" id="3.1.1.-" evidence="5"/>
<evidence type="ECO:0000313" key="7">
    <source>
        <dbReference type="Proteomes" id="UP001231189"/>
    </source>
</evidence>
<keyword evidence="5" id="KW-0964">Secreted</keyword>
<dbReference type="EMBL" id="JAUUTY010000006">
    <property type="protein sequence ID" value="KAK1619113.1"/>
    <property type="molecule type" value="Genomic_DNA"/>
</dbReference>
<keyword evidence="4 5" id="KW-0134">Cell wall</keyword>
<dbReference type="InterPro" id="IPR004963">
    <property type="entry name" value="PAE/NOTUM"/>
</dbReference>
<evidence type="ECO:0000256" key="3">
    <source>
        <dbReference type="ARBA" id="ARBA00005784"/>
    </source>
</evidence>
<reference evidence="6" key="1">
    <citation type="submission" date="2023-07" db="EMBL/GenBank/DDBJ databases">
        <title>A chromosome-level genome assembly of Lolium multiflorum.</title>
        <authorList>
            <person name="Chen Y."/>
            <person name="Copetti D."/>
            <person name="Kolliker R."/>
            <person name="Studer B."/>
        </authorList>
    </citation>
    <scope>NUCLEOTIDE SEQUENCE</scope>
    <source>
        <strain evidence="6">02402/16</strain>
        <tissue evidence="6">Leaf</tissue>
    </source>
</reference>
<evidence type="ECO:0000256" key="5">
    <source>
        <dbReference type="RuleBase" id="RU363114"/>
    </source>
</evidence>
<evidence type="ECO:0000256" key="2">
    <source>
        <dbReference type="ARBA" id="ARBA00004191"/>
    </source>
</evidence>
<dbReference type="GO" id="GO:0009505">
    <property type="term" value="C:plant-type cell wall"/>
    <property type="evidence" value="ECO:0007669"/>
    <property type="project" value="TreeGrafter"/>
</dbReference>
<comment type="function">
    <text evidence="1 5">Hydrolyzes acetyl esters in homogalacturonan regions of pectin. In type I primary cell wall, galacturonic acid residues of pectin can be acetylated at the O-2 and O-3 positions. Decreasing the degree of acetylation of pectin gels in vitro alters their physical properties.</text>
</comment>
<dbReference type="AlphaFoldDB" id="A0AAD8VW92"/>
<name>A0AAD8VW92_LOLMU</name>
<dbReference type="Pfam" id="PF03283">
    <property type="entry name" value="PAE"/>
    <property type="match status" value="1"/>
</dbReference>